<gene>
    <name evidence="4" type="ORF">BV87_26665</name>
</gene>
<dbReference type="AlphaFoldDB" id="A0A2D1RB31"/>
<evidence type="ECO:0000259" key="3">
    <source>
        <dbReference type="Pfam" id="PF11800"/>
    </source>
</evidence>
<feature type="coiled-coil region" evidence="1">
    <location>
        <begin position="168"/>
        <end position="195"/>
    </location>
</feature>
<evidence type="ECO:0000313" key="5">
    <source>
        <dbReference type="Proteomes" id="UP000037029"/>
    </source>
</evidence>
<geneLocation type="plasmid" evidence="5">
    <name>pses189</name>
</geneLocation>
<keyword evidence="1" id="KW-0175">Coiled coil</keyword>
<protein>
    <submittedName>
        <fullName evidence="4">Uncharacterized protein</fullName>
    </submittedName>
</protein>
<dbReference type="Pfam" id="PF03428">
    <property type="entry name" value="RP-C"/>
    <property type="match status" value="1"/>
</dbReference>
<dbReference type="NCBIfam" id="NF040974">
    <property type="entry name" value="RepABC_RepC"/>
    <property type="match status" value="1"/>
</dbReference>
<evidence type="ECO:0000259" key="2">
    <source>
        <dbReference type="Pfam" id="PF03428"/>
    </source>
</evidence>
<sequence length="434" mass="47536">MSERHSDRECRMGELAPMRPSGLRRYSQFNAIVDKLAKGFEGQEGLSPSRLLNKLKRAAPYMGVPRNVVSLMDVLVAFSRSQDWAPGQTPCVWPRNETLSVKLGVSVRQVQNYVRAAVEHGLLTPKDSANGHRGGLRAADGKILWSYGFDLSPLAARAQEFEAIAAKGEAEDREIERLRKTIAALRRRTRMLAETCSYHMLDGIDAEHEVDLVRMAVTHIRGSRNIDQLVRCVALLTKRVDLFQGAVDDALTAGKAQETAENPAFETMNPSPKDEMNFVHSTTTTQLQTANAVTSRGLAGRSSEAWDIALLAPKSAVEDDLDRHGIDPGFVAKACPELIWDLDPGPRAWGRLVSIAEGLVGQHAISLHAWREACRIMGQHGAAAAVIATVYKAMSGEVRRPGAYLRGMNEKALSGALHLGKTYHGLREASSQFA</sequence>
<evidence type="ECO:0000313" key="4">
    <source>
        <dbReference type="EMBL" id="ATP22028.1"/>
    </source>
</evidence>
<dbReference type="EMBL" id="CP020927">
    <property type="protein sequence ID" value="ATP22028.1"/>
    <property type="molecule type" value="Genomic_DNA"/>
</dbReference>
<organism evidence="4 5">
    <name type="scientific">Sphingobium yanoikuyae</name>
    <name type="common">Sphingomonas yanoikuyae</name>
    <dbReference type="NCBI Taxonomy" id="13690"/>
    <lineage>
        <taxon>Bacteria</taxon>
        <taxon>Pseudomonadati</taxon>
        <taxon>Pseudomonadota</taxon>
        <taxon>Alphaproteobacteria</taxon>
        <taxon>Sphingomonadales</taxon>
        <taxon>Sphingomonadaceae</taxon>
        <taxon>Sphingobium</taxon>
    </lineage>
</organism>
<dbReference type="Proteomes" id="UP000037029">
    <property type="component" value="Plasmid pses189"/>
</dbReference>
<evidence type="ECO:0000256" key="1">
    <source>
        <dbReference type="SAM" id="Coils"/>
    </source>
</evidence>
<accession>A0A2D1RB31</accession>
<dbReference type="InterPro" id="IPR021760">
    <property type="entry name" value="RepC_C"/>
</dbReference>
<feature type="domain" description="Plasmid replication protein C C-terminal" evidence="3">
    <location>
        <begin position="329"/>
        <end position="428"/>
    </location>
</feature>
<dbReference type="InterPro" id="IPR005090">
    <property type="entry name" value="RepC_N"/>
</dbReference>
<feature type="domain" description="Plasmid replication protein C N-terminal" evidence="2">
    <location>
        <begin position="31"/>
        <end position="195"/>
    </location>
</feature>
<dbReference type="Pfam" id="PF11800">
    <property type="entry name" value="RP-C_C"/>
    <property type="match status" value="1"/>
</dbReference>
<dbReference type="InterPro" id="IPR047611">
    <property type="entry name" value="RepABC_RepC"/>
</dbReference>
<proteinExistence type="predicted"/>
<name>A0A2D1RB31_SPHYA</name>
<reference evidence="4 5" key="1">
    <citation type="submission" date="2017-04" db="EMBL/GenBank/DDBJ databases">
        <title>Characterization, genome and methylation analysis of a phthalic acid esters degrading strain Sphingobium yanoikuyae SHJ.</title>
        <authorList>
            <person name="Feng L."/>
        </authorList>
    </citation>
    <scope>NUCLEOTIDE SEQUENCE [LARGE SCALE GENOMIC DNA]</scope>
    <source>
        <strain evidence="4 5">SHJ</strain>
        <plasmid evidence="5">Plasmid pses189</plasmid>
    </source>
</reference>
<keyword evidence="4" id="KW-0614">Plasmid</keyword>